<dbReference type="InterPro" id="IPR021109">
    <property type="entry name" value="Peptidase_aspartic_dom_sf"/>
</dbReference>
<dbReference type="InterPro" id="IPR032567">
    <property type="entry name" value="RTL1-rel"/>
</dbReference>
<keyword evidence="1" id="KW-0695">RNA-directed DNA polymerase</keyword>
<protein>
    <submittedName>
        <fullName evidence="1">RNA-directed DNA polymerase (Reverse transcriptase)</fullName>
    </submittedName>
</protein>
<dbReference type="PANTHER" id="PTHR15503">
    <property type="entry name" value="LDOC1 RELATED"/>
    <property type="match status" value="1"/>
</dbReference>
<dbReference type="Proteomes" id="UP000265520">
    <property type="component" value="Unassembled WGS sequence"/>
</dbReference>
<comment type="caution">
    <text evidence="1">The sequence shown here is derived from an EMBL/GenBank/DDBJ whole genome shotgun (WGS) entry which is preliminary data.</text>
</comment>
<keyword evidence="1" id="KW-0548">Nucleotidyltransferase</keyword>
<dbReference type="PANTHER" id="PTHR15503:SF22">
    <property type="entry name" value="TRANSPOSON TY3-I GAG POLYPROTEIN"/>
    <property type="match status" value="1"/>
</dbReference>
<dbReference type="SUPFAM" id="SSF56672">
    <property type="entry name" value="DNA/RNA polymerases"/>
    <property type="match status" value="1"/>
</dbReference>
<reference evidence="1 2" key="1">
    <citation type="journal article" date="2018" name="Front. Plant Sci.">
        <title>Red Clover (Trifolium pratense) and Zigzag Clover (T. medium) - A Picture of Genomic Similarities and Differences.</title>
        <authorList>
            <person name="Dluhosova J."/>
            <person name="Istvanek J."/>
            <person name="Nedelnik J."/>
            <person name="Repkova J."/>
        </authorList>
    </citation>
    <scope>NUCLEOTIDE SEQUENCE [LARGE SCALE GENOMIC DNA]</scope>
    <source>
        <strain evidence="2">cv. 10/8</strain>
        <tissue evidence="1">Leaf</tissue>
    </source>
</reference>
<sequence length="229" mass="26345">MDWPIENTAQMQVKLGNGVQIGAQGRCKELEMYIGDFKINQDVHLFELGGIDVVLGMEWLKTLGDTIINWKQHTMSFWLKGKWITLKNKEGCRQSNVALQCMLGKPKSKKEGVMWEIEGVEPRVVHELIKPESPHLELEGVMGEYADFFRTLCENALSESQHLELEGVLDEYANIFHTPSSLPPRRRKEHAINLMKGQEAVSVRPYRYPHHHKDEIEKQVKEMLEAGII</sequence>
<name>A0A392PMU2_9FABA</name>
<keyword evidence="1" id="KW-0808">Transferase</keyword>
<feature type="non-terminal residue" evidence="1">
    <location>
        <position position="229"/>
    </location>
</feature>
<dbReference type="Gene3D" id="2.40.70.10">
    <property type="entry name" value="Acid Proteases"/>
    <property type="match status" value="1"/>
</dbReference>
<dbReference type="CDD" id="cd00303">
    <property type="entry name" value="retropepsin_like"/>
    <property type="match status" value="1"/>
</dbReference>
<dbReference type="Gene3D" id="3.10.10.10">
    <property type="entry name" value="HIV Type 1 Reverse Transcriptase, subunit A, domain 1"/>
    <property type="match status" value="1"/>
</dbReference>
<evidence type="ECO:0000313" key="1">
    <source>
        <dbReference type="EMBL" id="MCI13398.1"/>
    </source>
</evidence>
<dbReference type="AlphaFoldDB" id="A0A392PMU2"/>
<dbReference type="InterPro" id="IPR043502">
    <property type="entry name" value="DNA/RNA_pol_sf"/>
</dbReference>
<accession>A0A392PMU2</accession>
<proteinExistence type="predicted"/>
<dbReference type="EMBL" id="LXQA010088104">
    <property type="protein sequence ID" value="MCI13398.1"/>
    <property type="molecule type" value="Genomic_DNA"/>
</dbReference>
<organism evidence="1 2">
    <name type="scientific">Trifolium medium</name>
    <dbReference type="NCBI Taxonomy" id="97028"/>
    <lineage>
        <taxon>Eukaryota</taxon>
        <taxon>Viridiplantae</taxon>
        <taxon>Streptophyta</taxon>
        <taxon>Embryophyta</taxon>
        <taxon>Tracheophyta</taxon>
        <taxon>Spermatophyta</taxon>
        <taxon>Magnoliopsida</taxon>
        <taxon>eudicotyledons</taxon>
        <taxon>Gunneridae</taxon>
        <taxon>Pentapetalae</taxon>
        <taxon>rosids</taxon>
        <taxon>fabids</taxon>
        <taxon>Fabales</taxon>
        <taxon>Fabaceae</taxon>
        <taxon>Papilionoideae</taxon>
        <taxon>50 kb inversion clade</taxon>
        <taxon>NPAAA clade</taxon>
        <taxon>Hologalegina</taxon>
        <taxon>IRL clade</taxon>
        <taxon>Trifolieae</taxon>
        <taxon>Trifolium</taxon>
    </lineage>
</organism>
<keyword evidence="2" id="KW-1185">Reference proteome</keyword>
<evidence type="ECO:0000313" key="2">
    <source>
        <dbReference type="Proteomes" id="UP000265520"/>
    </source>
</evidence>
<dbReference type="GO" id="GO:0003964">
    <property type="term" value="F:RNA-directed DNA polymerase activity"/>
    <property type="evidence" value="ECO:0007669"/>
    <property type="project" value="UniProtKB-KW"/>
</dbReference>